<dbReference type="AlphaFoldDB" id="V4BXN7"/>
<evidence type="ECO:0000313" key="3">
    <source>
        <dbReference type="Proteomes" id="UP000030746"/>
    </source>
</evidence>
<dbReference type="EMBL" id="KB201890">
    <property type="protein sequence ID" value="ESO93849.1"/>
    <property type="molecule type" value="Genomic_DNA"/>
</dbReference>
<gene>
    <name evidence="2" type="ORF">LOTGIDRAFT_153321</name>
</gene>
<dbReference type="GeneID" id="20235929"/>
<dbReference type="OrthoDB" id="10633185at2759"/>
<dbReference type="HOGENOM" id="CLU_440961_0_0_1"/>
<evidence type="ECO:0000256" key="1">
    <source>
        <dbReference type="SAM" id="MobiDB-lite"/>
    </source>
</evidence>
<feature type="region of interest" description="Disordered" evidence="1">
    <location>
        <begin position="215"/>
        <end position="254"/>
    </location>
</feature>
<reference evidence="2 3" key="1">
    <citation type="journal article" date="2013" name="Nature">
        <title>Insights into bilaterian evolution from three spiralian genomes.</title>
        <authorList>
            <person name="Simakov O."/>
            <person name="Marletaz F."/>
            <person name="Cho S.J."/>
            <person name="Edsinger-Gonzales E."/>
            <person name="Havlak P."/>
            <person name="Hellsten U."/>
            <person name="Kuo D.H."/>
            <person name="Larsson T."/>
            <person name="Lv J."/>
            <person name="Arendt D."/>
            <person name="Savage R."/>
            <person name="Osoegawa K."/>
            <person name="de Jong P."/>
            <person name="Grimwood J."/>
            <person name="Chapman J.A."/>
            <person name="Shapiro H."/>
            <person name="Aerts A."/>
            <person name="Otillar R.P."/>
            <person name="Terry A.Y."/>
            <person name="Boore J.L."/>
            <person name="Grigoriev I.V."/>
            <person name="Lindberg D.R."/>
            <person name="Seaver E.C."/>
            <person name="Weisblat D.A."/>
            <person name="Putnam N.H."/>
            <person name="Rokhsar D.S."/>
        </authorList>
    </citation>
    <scope>NUCLEOTIDE SEQUENCE [LARGE SCALE GENOMIC DNA]</scope>
</reference>
<name>V4BXN7_LOTGI</name>
<dbReference type="OMA" id="KANPSQM"/>
<protein>
    <submittedName>
        <fullName evidence="2">Uncharacterized protein</fullName>
    </submittedName>
</protein>
<feature type="region of interest" description="Disordered" evidence="1">
    <location>
        <begin position="327"/>
        <end position="396"/>
    </location>
</feature>
<proteinExistence type="predicted"/>
<feature type="compositionally biased region" description="Polar residues" evidence="1">
    <location>
        <begin position="607"/>
        <end position="620"/>
    </location>
</feature>
<dbReference type="RefSeq" id="XP_009055471.1">
    <property type="nucleotide sequence ID" value="XM_009057223.1"/>
</dbReference>
<dbReference type="KEGG" id="lgi:LOTGIDRAFT_153321"/>
<sequence length="620" mass="72260">MTMHQNPRSLEMTTSTVPKFPTIRNKSKEKDYRKPPKIEVAMNKRFLYKPYTMMNGDDLPELKRLEHTELADKTRSRNKMEKDRCWRDINLSFRDHQYALAGLRQEQSLVYQFMCKVQKDKRRIQRQVHKRRELEFQGKMRWERIKDMCRYVVFKFRENAQKKKQARLSFVDLKSKKQIPQQRKVIDNHSEGNTSTVMPRTVYNELAKRSQLEMIPDADGHEEQPINRYSEKSVTKIEDPEETKGSNPVKNDPGSNLIDATMIYTKSKTESDILPAKIVSTTVRSGAFETFRNGDTAKEGVNDEVDVKPEVSGIQFKSRVKAKVVQVRKDKSKQPLTKDILETDLDGNNQTKKKSPEENKSCSSNESLNLPKIHDNSTISQPLSFPPNNPVTPHKTRRTGIVKAPEVMSTDNCSDHPAKPESTVSVCYLNEPESEKDEMCNEANRKHKAERESLAMILKKRKKARAKKDLENLNRESFVKYERTKSGLLKAFPGKREDFLPPSNKHLHNRQKLLKQEHDAILRQRLKLHKFYNSVIELRDRVAVHESPPDEPKVVQDKELPILEDTLSQMTNSIFNSVPTEQPEIQDGDSTRYVRVYEKDTKEQEQSYRNNSRRMSSWNM</sequence>
<accession>V4BXN7</accession>
<feature type="region of interest" description="Disordered" evidence="1">
    <location>
        <begin position="599"/>
        <end position="620"/>
    </location>
</feature>
<dbReference type="Proteomes" id="UP000030746">
    <property type="component" value="Unassembled WGS sequence"/>
</dbReference>
<keyword evidence="3" id="KW-1185">Reference proteome</keyword>
<evidence type="ECO:0000313" key="2">
    <source>
        <dbReference type="EMBL" id="ESO93849.1"/>
    </source>
</evidence>
<feature type="compositionally biased region" description="Basic and acidic residues" evidence="1">
    <location>
        <begin position="218"/>
        <end position="244"/>
    </location>
</feature>
<organism evidence="2 3">
    <name type="scientific">Lottia gigantea</name>
    <name type="common">Giant owl limpet</name>
    <dbReference type="NCBI Taxonomy" id="225164"/>
    <lineage>
        <taxon>Eukaryota</taxon>
        <taxon>Metazoa</taxon>
        <taxon>Spiralia</taxon>
        <taxon>Lophotrochozoa</taxon>
        <taxon>Mollusca</taxon>
        <taxon>Gastropoda</taxon>
        <taxon>Patellogastropoda</taxon>
        <taxon>Lottioidea</taxon>
        <taxon>Lottiidae</taxon>
        <taxon>Lottia</taxon>
    </lineage>
</organism>
<dbReference type="CTD" id="20235929"/>